<keyword evidence="14" id="KW-1185">Reference proteome</keyword>
<dbReference type="Gene3D" id="3.40.50.720">
    <property type="entry name" value="NAD(P)-binding Rossmann-like Domain"/>
    <property type="match status" value="1"/>
</dbReference>
<evidence type="ECO:0000256" key="5">
    <source>
        <dbReference type="ARBA" id="ARBA00023002"/>
    </source>
</evidence>
<dbReference type="GO" id="GO:0004318">
    <property type="term" value="F:enoyl-[acyl-carrier-protein] reductase (NADH) activity"/>
    <property type="evidence" value="ECO:0007669"/>
    <property type="project" value="UniProtKB-EC"/>
</dbReference>
<dbReference type="RefSeq" id="WP_321396756.1">
    <property type="nucleotide sequence ID" value="NZ_CP139487.1"/>
</dbReference>
<dbReference type="InterPro" id="IPR014358">
    <property type="entry name" value="Enoyl-ACP_Rdtase_NADH"/>
</dbReference>
<name>A0AAX4HRC5_9BACT</name>
<proteinExistence type="inferred from homology"/>
<evidence type="ECO:0000256" key="4">
    <source>
        <dbReference type="ARBA" id="ARBA00022832"/>
    </source>
</evidence>
<keyword evidence="8 9" id="KW-0275">Fatty acid biosynthesis</keyword>
<keyword evidence="4" id="KW-0276">Fatty acid metabolism</keyword>
<dbReference type="CDD" id="cd05372">
    <property type="entry name" value="ENR_SDR"/>
    <property type="match status" value="1"/>
</dbReference>
<feature type="binding site" evidence="12">
    <location>
        <position position="92"/>
    </location>
    <ligand>
        <name>NAD(+)</name>
        <dbReference type="ChEBI" id="CHEBI:57540"/>
    </ligand>
</feature>
<dbReference type="PANTHER" id="PTHR43159:SF2">
    <property type="entry name" value="ENOYL-[ACYL-CARRIER-PROTEIN] REDUCTASE [NADH], CHLOROPLASTIC"/>
    <property type="match status" value="1"/>
</dbReference>
<dbReference type="InterPro" id="IPR002347">
    <property type="entry name" value="SDR_fam"/>
</dbReference>
<evidence type="ECO:0000256" key="9">
    <source>
        <dbReference type="PIRNR" id="PIRNR000094"/>
    </source>
</evidence>
<feature type="active site" description="Proton acceptor" evidence="10">
    <location>
        <position position="155"/>
    </location>
</feature>
<evidence type="ECO:0000256" key="8">
    <source>
        <dbReference type="ARBA" id="ARBA00023160"/>
    </source>
</evidence>
<evidence type="ECO:0000256" key="2">
    <source>
        <dbReference type="ARBA" id="ARBA00009233"/>
    </source>
</evidence>
<feature type="binding site" evidence="12">
    <location>
        <position position="162"/>
    </location>
    <ligand>
        <name>NAD(+)</name>
        <dbReference type="ChEBI" id="CHEBI:57540"/>
    </ligand>
</feature>
<feature type="binding site" evidence="12">
    <location>
        <begin position="19"/>
        <end position="20"/>
    </location>
    <ligand>
        <name>NAD(+)</name>
        <dbReference type="ChEBI" id="CHEBI:57540"/>
    </ligand>
</feature>
<evidence type="ECO:0000256" key="7">
    <source>
        <dbReference type="ARBA" id="ARBA00023098"/>
    </source>
</evidence>
<feature type="binding site" evidence="11">
    <location>
        <position position="95"/>
    </location>
    <ligand>
        <name>substrate</name>
    </ligand>
</feature>
<sequence>MKLLEGKKALILGLANDRSIAWGITKAFKEQGASIALSYMNDAIKKRVEPLAQEIGADFIFEMDVTNDAHYPSMREAVEKNWGKFDIIVHSLAFADKEDLSREFVHTSRKGFAMACDISAFSLVGVTDALHDLMNDNGSIISMTYYGSQKVVKNYNVMGVAKAALEASTRYLAYDLGPRGIKVNCISAGPIKTLAASGISGFRGLLSQVEEIAPMKKNVTPEDCGGAAVYLASHLSGGVTGQVLYVDSGLNILGGF</sequence>
<evidence type="ECO:0000256" key="6">
    <source>
        <dbReference type="ARBA" id="ARBA00023027"/>
    </source>
</evidence>
<organism evidence="13 14">
    <name type="scientific">Peredibacter starrii</name>
    <dbReference type="NCBI Taxonomy" id="28202"/>
    <lineage>
        <taxon>Bacteria</taxon>
        <taxon>Pseudomonadati</taxon>
        <taxon>Bdellovibrionota</taxon>
        <taxon>Bacteriovoracia</taxon>
        <taxon>Bacteriovoracales</taxon>
        <taxon>Bacteriovoracaceae</taxon>
        <taxon>Peredibacter</taxon>
    </lineage>
</organism>
<protein>
    <recommendedName>
        <fullName evidence="9">Enoyl-[acyl-carrier-protein] reductase [NADH]</fullName>
        <ecNumber evidence="9">1.3.1.9</ecNumber>
    </recommendedName>
</protein>
<accession>A0AAX4HRC5</accession>
<dbReference type="GO" id="GO:0006633">
    <property type="term" value="P:fatty acid biosynthetic process"/>
    <property type="evidence" value="ECO:0007669"/>
    <property type="project" value="UniProtKB-KW"/>
</dbReference>
<dbReference type="KEGG" id="psti:SOO65_03090"/>
<evidence type="ECO:0000256" key="1">
    <source>
        <dbReference type="ARBA" id="ARBA00005194"/>
    </source>
</evidence>
<feature type="binding site" evidence="12">
    <location>
        <begin position="64"/>
        <end position="65"/>
    </location>
    <ligand>
        <name>NAD(+)</name>
        <dbReference type="ChEBI" id="CHEBI:57540"/>
    </ligand>
</feature>
<keyword evidence="7" id="KW-0443">Lipid metabolism</keyword>
<dbReference type="Proteomes" id="UP001324634">
    <property type="component" value="Chromosome"/>
</dbReference>
<dbReference type="EMBL" id="CP139487">
    <property type="protein sequence ID" value="WPU65723.1"/>
    <property type="molecule type" value="Genomic_DNA"/>
</dbReference>
<feature type="binding site" evidence="12">
    <location>
        <position position="13"/>
    </location>
    <ligand>
        <name>NAD(+)</name>
        <dbReference type="ChEBI" id="CHEBI:57540"/>
    </ligand>
</feature>
<dbReference type="FunFam" id="3.40.50.720:FF:000054">
    <property type="entry name" value="Enoyl-[acyl-carrier-protein] reductase [NADH]"/>
    <property type="match status" value="1"/>
</dbReference>
<dbReference type="EC" id="1.3.1.9" evidence="9"/>
<evidence type="ECO:0000256" key="11">
    <source>
        <dbReference type="PIRSR" id="PIRSR000094-2"/>
    </source>
</evidence>
<comment type="catalytic activity">
    <reaction evidence="9">
        <text>a 2,3-saturated acyl-[ACP] + NAD(+) = a (2E)-enoyl-[ACP] + NADH + H(+)</text>
        <dbReference type="Rhea" id="RHEA:10240"/>
        <dbReference type="Rhea" id="RHEA-COMP:9925"/>
        <dbReference type="Rhea" id="RHEA-COMP:9926"/>
        <dbReference type="ChEBI" id="CHEBI:15378"/>
        <dbReference type="ChEBI" id="CHEBI:57540"/>
        <dbReference type="ChEBI" id="CHEBI:57945"/>
        <dbReference type="ChEBI" id="CHEBI:78784"/>
        <dbReference type="ChEBI" id="CHEBI:78785"/>
        <dbReference type="EC" id="1.3.1.9"/>
    </reaction>
</comment>
<keyword evidence="5 9" id="KW-0560">Oxidoreductase</keyword>
<evidence type="ECO:0000256" key="3">
    <source>
        <dbReference type="ARBA" id="ARBA00022516"/>
    </source>
</evidence>
<dbReference type="Gene3D" id="1.10.8.400">
    <property type="entry name" value="Enoyl acyl carrier protein reductase"/>
    <property type="match status" value="1"/>
</dbReference>
<dbReference type="AlphaFoldDB" id="A0AAX4HRC5"/>
<reference evidence="13 14" key="1">
    <citation type="submission" date="2023-11" db="EMBL/GenBank/DDBJ databases">
        <title>Peredibacter starrii A3.12.</title>
        <authorList>
            <person name="Mitchell R.J."/>
        </authorList>
    </citation>
    <scope>NUCLEOTIDE SEQUENCE [LARGE SCALE GENOMIC DNA]</scope>
    <source>
        <strain evidence="13 14">A3.12</strain>
    </source>
</reference>
<comment type="similarity">
    <text evidence="2 9">Belongs to the short-chain dehydrogenases/reductases (SDR) family. FabI subfamily.</text>
</comment>
<feature type="active site" description="Proton acceptor" evidence="10">
    <location>
        <position position="145"/>
    </location>
</feature>
<feature type="binding site" evidence="12">
    <location>
        <begin position="191"/>
        <end position="195"/>
    </location>
    <ligand>
        <name>NAD(+)</name>
        <dbReference type="ChEBI" id="CHEBI:57540"/>
    </ligand>
</feature>
<evidence type="ECO:0000313" key="14">
    <source>
        <dbReference type="Proteomes" id="UP001324634"/>
    </source>
</evidence>
<evidence type="ECO:0000256" key="10">
    <source>
        <dbReference type="PIRSR" id="PIRSR000094-1"/>
    </source>
</evidence>
<comment type="pathway">
    <text evidence="1">Lipid metabolism; fatty acid biosynthesis.</text>
</comment>
<dbReference type="InterPro" id="IPR036291">
    <property type="entry name" value="NAD(P)-bd_dom_sf"/>
</dbReference>
<gene>
    <name evidence="13" type="ORF">SOO65_03090</name>
</gene>
<evidence type="ECO:0000256" key="12">
    <source>
        <dbReference type="PIRSR" id="PIRSR000094-3"/>
    </source>
</evidence>
<dbReference type="SUPFAM" id="SSF51735">
    <property type="entry name" value="NAD(P)-binding Rossmann-fold domains"/>
    <property type="match status" value="1"/>
</dbReference>
<keyword evidence="3 9" id="KW-0444">Lipid biosynthesis</keyword>
<dbReference type="Pfam" id="PF13561">
    <property type="entry name" value="adh_short_C2"/>
    <property type="match status" value="1"/>
</dbReference>
<dbReference type="PANTHER" id="PTHR43159">
    <property type="entry name" value="ENOYL-[ACYL-CARRIER-PROTEIN] REDUCTASE"/>
    <property type="match status" value="1"/>
</dbReference>
<evidence type="ECO:0000313" key="13">
    <source>
        <dbReference type="EMBL" id="WPU65723.1"/>
    </source>
</evidence>
<dbReference type="PIRSF" id="PIRSF000094">
    <property type="entry name" value="Enoyl-ACP_rdct"/>
    <property type="match status" value="1"/>
</dbReference>
<keyword evidence="6 9" id="KW-0520">NAD</keyword>
<dbReference type="PRINTS" id="PR00081">
    <property type="entry name" value="GDHRDH"/>
</dbReference>